<evidence type="ECO:0000313" key="9">
    <source>
        <dbReference type="EMBL" id="AZN70739.1"/>
    </source>
</evidence>
<keyword evidence="6" id="KW-0067">ATP-binding</keyword>
<comment type="catalytic activity">
    <reaction evidence="7">
        <text>L-aspartate + ATP = 4-phospho-L-aspartate + ADP</text>
        <dbReference type="Rhea" id="RHEA:23776"/>
        <dbReference type="ChEBI" id="CHEBI:29991"/>
        <dbReference type="ChEBI" id="CHEBI:30616"/>
        <dbReference type="ChEBI" id="CHEBI:57535"/>
        <dbReference type="ChEBI" id="CHEBI:456216"/>
        <dbReference type="EC" id="2.7.2.4"/>
    </reaction>
</comment>
<dbReference type="GO" id="GO:0004072">
    <property type="term" value="F:aspartate kinase activity"/>
    <property type="evidence" value="ECO:0007669"/>
    <property type="project" value="UniProtKB-EC"/>
</dbReference>
<dbReference type="Pfam" id="PF00696">
    <property type="entry name" value="AA_kinase"/>
    <property type="match status" value="1"/>
</dbReference>
<evidence type="ECO:0000256" key="5">
    <source>
        <dbReference type="ARBA" id="ARBA00022777"/>
    </source>
</evidence>
<sequence>MTDSMNETRGVHTVEKIGGTSISRSRELIDSIWIGDREGSDLYNRVFVVSAYAGMTNALLEHKKTDEPGVYALFSNADNDHGWMDQLNRVGIMMREKNAEILSDAGDRKVADDFVRERIEGARTCLFDLQRLCSYGHFRLEEHMMTTRELLSGLGEAHSAFTTVLLLRRHGVNARFVDLTGWRDESHPDLNVRIETAFADIDLAQELPIATGYAQCREGLMREFDRGYSEVTFARIAALTKAREAVIHKEFHLSSADPKLVGVDAVKKIGRTNYDVADQLSNMGMEAIHPKAAKTLRQAGIPLRVANAFEPHDPGTLIDAEPASEPRVEIITGLPVISLELFEQDMVGVKGYDAAILDALKRHRVWIVSKTSNANTITHYLEGSLKSIRRVEHDLAALYPSAEIKVRKVAIVSAIGRELRGLDVMLNSLIALKDAGIEPLGAHETGRGVDVQIVVAQEAMDVAVKSLHRTLVEGEAAVELKAAA</sequence>
<dbReference type="PANTHER" id="PTHR21499:SF3">
    <property type="entry name" value="ASPARTOKINASE"/>
    <property type="match status" value="1"/>
</dbReference>
<dbReference type="EC" id="2.7.2.4" evidence="2"/>
<dbReference type="GO" id="GO:0009089">
    <property type="term" value="P:lysine biosynthetic process via diaminopimelate"/>
    <property type="evidence" value="ECO:0007669"/>
    <property type="project" value="TreeGrafter"/>
</dbReference>
<gene>
    <name evidence="9" type="ORF">D5400_05115</name>
</gene>
<dbReference type="EMBL" id="CP032509">
    <property type="protein sequence ID" value="AZN70739.1"/>
    <property type="molecule type" value="Genomic_DNA"/>
</dbReference>
<evidence type="ECO:0000259" key="8">
    <source>
        <dbReference type="Pfam" id="PF00696"/>
    </source>
</evidence>
<evidence type="ECO:0000256" key="7">
    <source>
        <dbReference type="ARBA" id="ARBA00047872"/>
    </source>
</evidence>
<dbReference type="GO" id="GO:0005524">
    <property type="term" value="F:ATP binding"/>
    <property type="evidence" value="ECO:0007669"/>
    <property type="project" value="UniProtKB-KW"/>
</dbReference>
<organism evidence="9 10">
    <name type="scientific">Georhizobium profundi</name>
    <dbReference type="NCBI Taxonomy" id="2341112"/>
    <lineage>
        <taxon>Bacteria</taxon>
        <taxon>Pseudomonadati</taxon>
        <taxon>Pseudomonadota</taxon>
        <taxon>Alphaproteobacteria</taxon>
        <taxon>Hyphomicrobiales</taxon>
        <taxon>Rhizobiaceae</taxon>
        <taxon>Georhizobium</taxon>
    </lineage>
</organism>
<keyword evidence="4" id="KW-0547">Nucleotide-binding</keyword>
<feature type="domain" description="Aspartate/glutamate/uridylate kinase" evidence="8">
    <location>
        <begin position="13"/>
        <end position="307"/>
    </location>
</feature>
<dbReference type="Gene3D" id="3.30.2130.10">
    <property type="entry name" value="VC0802-like"/>
    <property type="match status" value="1"/>
</dbReference>
<evidence type="ECO:0000313" key="10">
    <source>
        <dbReference type="Proteomes" id="UP000268192"/>
    </source>
</evidence>
<dbReference type="GO" id="GO:0009090">
    <property type="term" value="P:homoserine biosynthetic process"/>
    <property type="evidence" value="ECO:0007669"/>
    <property type="project" value="TreeGrafter"/>
</dbReference>
<dbReference type="InterPro" id="IPR036393">
    <property type="entry name" value="AceGlu_kinase-like_sf"/>
</dbReference>
<evidence type="ECO:0000256" key="6">
    <source>
        <dbReference type="ARBA" id="ARBA00022840"/>
    </source>
</evidence>
<evidence type="ECO:0000256" key="3">
    <source>
        <dbReference type="ARBA" id="ARBA00022679"/>
    </source>
</evidence>
<name>A0A3Q8XP56_9HYPH</name>
<proteinExistence type="inferred from homology"/>
<dbReference type="Proteomes" id="UP000268192">
    <property type="component" value="Chromosome"/>
</dbReference>
<keyword evidence="5 9" id="KW-0418">Kinase</keyword>
<dbReference type="SUPFAM" id="SSF53633">
    <property type="entry name" value="Carbamate kinase-like"/>
    <property type="match status" value="1"/>
</dbReference>
<dbReference type="PANTHER" id="PTHR21499">
    <property type="entry name" value="ASPARTATE KINASE"/>
    <property type="match status" value="1"/>
</dbReference>
<dbReference type="KEGG" id="abaw:D5400_05115"/>
<comment type="similarity">
    <text evidence="1">Belongs to the aspartokinase family.</text>
</comment>
<dbReference type="AlphaFoldDB" id="A0A3Q8XP56"/>
<dbReference type="InterPro" id="IPR001048">
    <property type="entry name" value="Asp/Glu/Uridylate_kinase"/>
</dbReference>
<dbReference type="GO" id="GO:0005829">
    <property type="term" value="C:cytosol"/>
    <property type="evidence" value="ECO:0007669"/>
    <property type="project" value="TreeGrafter"/>
</dbReference>
<dbReference type="NCBIfam" id="NF006614">
    <property type="entry name" value="PRK09181.1"/>
    <property type="match status" value="1"/>
</dbReference>
<dbReference type="OrthoDB" id="9799110at2"/>
<keyword evidence="10" id="KW-1185">Reference proteome</keyword>
<evidence type="ECO:0000256" key="2">
    <source>
        <dbReference type="ARBA" id="ARBA00013059"/>
    </source>
</evidence>
<keyword evidence="3 9" id="KW-0808">Transferase</keyword>
<evidence type="ECO:0000256" key="1">
    <source>
        <dbReference type="ARBA" id="ARBA00010122"/>
    </source>
</evidence>
<reference evidence="9 10" key="1">
    <citation type="submission" date="2018-09" db="EMBL/GenBank/DDBJ databases">
        <title>Marinorhizobium profundi gen. nov., sp. nov., isolated from a deep-sea sediment sample from the New Britain Trench and proposal of Marinorhizobiaceae fam. nov. in the order Rhizobiales of the class Alphaproteobacteria.</title>
        <authorList>
            <person name="Cao J."/>
        </authorList>
    </citation>
    <scope>NUCLEOTIDE SEQUENCE [LARGE SCALE GENOMIC DNA]</scope>
    <source>
        <strain evidence="9 10">WS11</strain>
    </source>
</reference>
<dbReference type="Gene3D" id="3.40.1160.10">
    <property type="entry name" value="Acetylglutamate kinase-like"/>
    <property type="match status" value="1"/>
</dbReference>
<protein>
    <recommendedName>
        <fullName evidence="2">aspartate kinase</fullName>
        <ecNumber evidence="2">2.7.2.4</ecNumber>
    </recommendedName>
</protein>
<dbReference type="CDD" id="cd04910">
    <property type="entry name" value="ACT_AK-Ectoine_1"/>
    <property type="match status" value="1"/>
</dbReference>
<evidence type="ECO:0000256" key="4">
    <source>
        <dbReference type="ARBA" id="ARBA00022741"/>
    </source>
</evidence>
<accession>A0A3Q8XP56</accession>